<name>A0A434A6T4_9FLAO</name>
<comment type="caution">
    <text evidence="2">The sequence shown here is derived from an EMBL/GenBank/DDBJ whole genome shotgun (WGS) entry which is preliminary data.</text>
</comment>
<dbReference type="OrthoDB" id="1352116at2"/>
<organism evidence="2 3">
    <name type="scientific">Flavobacterium cupreum</name>
    <dbReference type="NCBI Taxonomy" id="2133766"/>
    <lineage>
        <taxon>Bacteria</taxon>
        <taxon>Pseudomonadati</taxon>
        <taxon>Bacteroidota</taxon>
        <taxon>Flavobacteriia</taxon>
        <taxon>Flavobacteriales</taxon>
        <taxon>Flavobacteriaceae</taxon>
        <taxon>Flavobacterium</taxon>
    </lineage>
</organism>
<keyword evidence="1" id="KW-0732">Signal</keyword>
<evidence type="ECO:0000313" key="3">
    <source>
        <dbReference type="Proteomes" id="UP000288102"/>
    </source>
</evidence>
<reference evidence="3" key="1">
    <citation type="journal article" date="2019" name="Syst. Appl. Microbiol.">
        <title>Flavobacterium circumlabens sp. nov. and Flavobacterium cupreum sp. nov., two psychrotrophic species isolated from Antarctic environmental samples.</title>
        <authorList>
            <person name="Kralova S."/>
            <person name="Busse H.-J."/>
            <person name="Svec P."/>
            <person name="Maslanova I."/>
            <person name="Stankova E."/>
            <person name="Bartak M."/>
            <person name="Sedlacek I."/>
        </authorList>
    </citation>
    <scope>NUCLEOTIDE SEQUENCE [LARGE SCALE GENOMIC DNA]</scope>
    <source>
        <strain evidence="3">CCM 8825</strain>
    </source>
</reference>
<sequence length="198" mass="22575">MKKIFLLVVLFCSVAAHSQDVLETIAKETCSCLEAKKTKEPNLSDADFKTEVGVCMIKSYSDHMSEFKPSEKVNFDDEEGMGKLGEGVALKMLQFCPDIIMEFGRAAKDEDVKKEDPSLSGEVTDIKWDQFVTLQLKDQTGRNYNLLLLDSFDTASLLTNNEIKKKDKLKVSYTEIELFDAKAKEFRYFKVLTKLERQ</sequence>
<dbReference type="AlphaFoldDB" id="A0A434A6T4"/>
<dbReference type="EMBL" id="QWDM01000007">
    <property type="protein sequence ID" value="RUT70055.1"/>
    <property type="molecule type" value="Genomic_DNA"/>
</dbReference>
<evidence type="ECO:0000256" key="1">
    <source>
        <dbReference type="SAM" id="SignalP"/>
    </source>
</evidence>
<protein>
    <submittedName>
        <fullName evidence="2">Uncharacterized protein</fullName>
    </submittedName>
</protein>
<gene>
    <name evidence="2" type="ORF">D0817_12795</name>
</gene>
<dbReference type="Proteomes" id="UP000288102">
    <property type="component" value="Unassembled WGS sequence"/>
</dbReference>
<proteinExistence type="predicted"/>
<dbReference type="RefSeq" id="WP_127338734.1">
    <property type="nucleotide sequence ID" value="NZ_QWDM01000007.1"/>
</dbReference>
<accession>A0A434A6T4</accession>
<feature type="signal peptide" evidence="1">
    <location>
        <begin position="1"/>
        <end position="18"/>
    </location>
</feature>
<keyword evidence="3" id="KW-1185">Reference proteome</keyword>
<feature type="chain" id="PRO_5019369588" evidence="1">
    <location>
        <begin position="19"/>
        <end position="198"/>
    </location>
</feature>
<evidence type="ECO:0000313" key="2">
    <source>
        <dbReference type="EMBL" id="RUT70055.1"/>
    </source>
</evidence>